<organism evidence="1 2">
    <name type="scientific">Methylosinus sporium</name>
    <dbReference type="NCBI Taxonomy" id="428"/>
    <lineage>
        <taxon>Bacteria</taxon>
        <taxon>Pseudomonadati</taxon>
        <taxon>Pseudomonadota</taxon>
        <taxon>Alphaproteobacteria</taxon>
        <taxon>Hyphomicrobiales</taxon>
        <taxon>Methylocystaceae</taxon>
        <taxon>Methylosinus</taxon>
    </lineage>
</organism>
<dbReference type="InterPro" id="IPR003749">
    <property type="entry name" value="ThiS/MoaD-like"/>
</dbReference>
<accession>A0A2U1SNV4</accession>
<dbReference type="PANTHER" id="PTHR34472">
    <property type="entry name" value="SULFUR CARRIER PROTEIN THIS"/>
    <property type="match status" value="1"/>
</dbReference>
<keyword evidence="2" id="KW-1185">Reference proteome</keyword>
<dbReference type="NCBIfam" id="TIGR01683">
    <property type="entry name" value="thiS"/>
    <property type="match status" value="1"/>
</dbReference>
<evidence type="ECO:0000313" key="1">
    <source>
        <dbReference type="EMBL" id="PWB93287.1"/>
    </source>
</evidence>
<dbReference type="InterPro" id="IPR010035">
    <property type="entry name" value="Thi_S"/>
</dbReference>
<dbReference type="PANTHER" id="PTHR34472:SF1">
    <property type="entry name" value="SULFUR CARRIER PROTEIN THIS"/>
    <property type="match status" value="1"/>
</dbReference>
<dbReference type="OrthoDB" id="197113at2"/>
<sequence length="65" mass="7272">MRIRVNGQTLEVEAPTLERLIEELGFSEQTVATAVNQEFVRSKDRGETLLVEDDTVEIVTPRQGG</sequence>
<name>A0A2U1SNV4_METSR</name>
<dbReference type="SUPFAM" id="SSF54285">
    <property type="entry name" value="MoaD/ThiS"/>
    <property type="match status" value="1"/>
</dbReference>
<dbReference type="Gene3D" id="3.10.20.30">
    <property type="match status" value="1"/>
</dbReference>
<dbReference type="EMBL" id="PUIV01000024">
    <property type="protein sequence ID" value="PWB93287.1"/>
    <property type="molecule type" value="Genomic_DNA"/>
</dbReference>
<dbReference type="AlphaFoldDB" id="A0A2U1SNV4"/>
<dbReference type="Proteomes" id="UP000245137">
    <property type="component" value="Unassembled WGS sequence"/>
</dbReference>
<evidence type="ECO:0000313" key="2">
    <source>
        <dbReference type="Proteomes" id="UP000245137"/>
    </source>
</evidence>
<reference evidence="1 2" key="1">
    <citation type="journal article" date="2018" name="Appl. Microbiol. Biotechnol.">
        <title>Co-cultivation of the strictly anaerobic methanogen Methanosarcina barkeri with aerobic methanotrophs in an oxygen-limited membrane bioreactor.</title>
        <authorList>
            <person name="In 't Zandt M.H."/>
            <person name="van den Bosch T.J.M."/>
            <person name="Rijkers R."/>
            <person name="van Kessel M.A.H.J."/>
            <person name="Jetten M.S.M."/>
            <person name="Welte C.U."/>
        </authorList>
    </citation>
    <scope>NUCLEOTIDE SEQUENCE [LARGE SCALE GENOMIC DNA]</scope>
    <source>
        <strain evidence="1 2">DSM 17706</strain>
    </source>
</reference>
<gene>
    <name evidence="1" type="primary">thiS</name>
    <name evidence="1" type="ORF">C5689_13905</name>
</gene>
<dbReference type="InterPro" id="IPR016155">
    <property type="entry name" value="Mopterin_synth/thiamin_S_b"/>
</dbReference>
<dbReference type="Pfam" id="PF02597">
    <property type="entry name" value="ThiS"/>
    <property type="match status" value="1"/>
</dbReference>
<proteinExistence type="predicted"/>
<dbReference type="CDD" id="cd00565">
    <property type="entry name" value="Ubl_ThiS"/>
    <property type="match status" value="1"/>
</dbReference>
<protein>
    <submittedName>
        <fullName evidence="1">Thiamine biosynthesis protein ThiS</fullName>
    </submittedName>
</protein>
<dbReference type="InterPro" id="IPR012675">
    <property type="entry name" value="Beta-grasp_dom_sf"/>
</dbReference>
<comment type="caution">
    <text evidence="1">The sequence shown here is derived from an EMBL/GenBank/DDBJ whole genome shotgun (WGS) entry which is preliminary data.</text>
</comment>